<evidence type="ECO:0000256" key="2">
    <source>
        <dbReference type="SAM" id="MobiDB-lite"/>
    </source>
</evidence>
<feature type="region of interest" description="Disordered" evidence="2">
    <location>
        <begin position="75"/>
        <end position="144"/>
    </location>
</feature>
<proteinExistence type="predicted"/>
<accession>A0A8J6B0A9</accession>
<comment type="caution">
    <text evidence="3">The sequence shown here is derived from an EMBL/GenBank/DDBJ whole genome shotgun (WGS) entry which is preliminary data.</text>
</comment>
<evidence type="ECO:0000313" key="4">
    <source>
        <dbReference type="Proteomes" id="UP000717585"/>
    </source>
</evidence>
<reference evidence="3" key="1">
    <citation type="submission" date="2021-05" db="EMBL/GenBank/DDBJ databases">
        <title>A free-living protist that lacks canonical eukaryotic 1 DNA replication and segregation systems.</title>
        <authorList>
            <person name="Salas-Leiva D.E."/>
            <person name="Tromer E.C."/>
            <person name="Curtis B.A."/>
            <person name="Jerlstrom-Hultqvist J."/>
            <person name="Kolisko M."/>
            <person name="Yi Z."/>
            <person name="Salas-Leiva J.S."/>
            <person name="Gallot-Lavallee L."/>
            <person name="Kops G.J.P.L."/>
            <person name="Archibald J.M."/>
            <person name="Simpson A.G.B."/>
            <person name="Roger A.J."/>
        </authorList>
    </citation>
    <scope>NUCLEOTIDE SEQUENCE</scope>
    <source>
        <strain evidence="3">BICM</strain>
    </source>
</reference>
<dbReference type="AlphaFoldDB" id="A0A8J6B0A9"/>
<feature type="compositionally biased region" description="Basic and acidic residues" evidence="2">
    <location>
        <begin position="75"/>
        <end position="90"/>
    </location>
</feature>
<dbReference type="Proteomes" id="UP000717585">
    <property type="component" value="Unassembled WGS sequence"/>
</dbReference>
<evidence type="ECO:0000256" key="1">
    <source>
        <dbReference type="SAM" id="Coils"/>
    </source>
</evidence>
<feature type="compositionally biased region" description="Basic and acidic residues" evidence="2">
    <location>
        <begin position="121"/>
        <end position="130"/>
    </location>
</feature>
<gene>
    <name evidence="3" type="ORF">J8273_5904</name>
</gene>
<keyword evidence="1" id="KW-0175">Coiled coil</keyword>
<evidence type="ECO:0000313" key="3">
    <source>
        <dbReference type="EMBL" id="KAG9392763.1"/>
    </source>
</evidence>
<sequence length="224" mass="25794">MDRMTYLWNRDKEEQVATAHMDDPEPWVNKVDLTLAEDRKKNSDKRFSLTPDQARAGHETLQVAVEYRDNMIGREIGRPLGPRRIEDWMARRPGNSEQTLRIEQAKPDGGNPQATQQPSHRTQDTSEKRKAAPAGGSKRAKLDKDLLHVQLETLKERNLRLEEERDAARQLTKDTKTLLMQKGKQRVDELKKELEDKDRTIAQLQEEISRLKDGAGDGQPEPKQ</sequence>
<keyword evidence="4" id="KW-1185">Reference proteome</keyword>
<dbReference type="EMBL" id="JAHDYR010000033">
    <property type="protein sequence ID" value="KAG9392763.1"/>
    <property type="molecule type" value="Genomic_DNA"/>
</dbReference>
<feature type="coiled-coil region" evidence="1">
    <location>
        <begin position="144"/>
        <end position="214"/>
    </location>
</feature>
<organism evidence="3 4">
    <name type="scientific">Carpediemonas membranifera</name>
    <dbReference type="NCBI Taxonomy" id="201153"/>
    <lineage>
        <taxon>Eukaryota</taxon>
        <taxon>Metamonada</taxon>
        <taxon>Carpediemonas-like organisms</taxon>
        <taxon>Carpediemonas</taxon>
    </lineage>
</organism>
<name>A0A8J6B0A9_9EUKA</name>
<protein>
    <submittedName>
        <fullName evidence="3">Chromosome partition protein Smc</fullName>
    </submittedName>
</protein>